<keyword evidence="12" id="KW-1185">Reference proteome</keyword>
<dbReference type="PANTHER" id="PTHR30251:SF5">
    <property type="entry name" value="FIMBRIAL CHAPARONE PROTEIN"/>
    <property type="match status" value="1"/>
</dbReference>
<dbReference type="FunFam" id="2.60.40.10:FF:000458">
    <property type="entry name" value="Molecular chaperone FimC"/>
    <property type="match status" value="1"/>
</dbReference>
<keyword evidence="6 8" id="KW-0143">Chaperone</keyword>
<sequence>MLPFSLAQAAISLDRTRVIFGGDNKSVSLNIRNDNKELPYLAQAWVENEQSQKVSGPIVVLPPLQRVEPGAGGQVKLVKTPEVASLPEDRESLFYFNLREVPPRSEQANTMQIALQTKIKLFYRPKAITPNTGDVWQERLAVSIAGHGFQIENPTPYYVTISDMQDSSDKRESSEFTPVMLPPFSSRQIALTAGIITSPVLTFINDYGGYQKQKYACEATRCQIKKSR</sequence>
<dbReference type="InterPro" id="IPR018046">
    <property type="entry name" value="Pili_assmbl_chaperone_CS"/>
</dbReference>
<keyword evidence="5" id="KW-0574">Periplasm</keyword>
<reference evidence="12" key="1">
    <citation type="submission" date="2018-07" db="EMBL/GenBank/DDBJ databases">
        <authorList>
            <person name="Blom J."/>
        </authorList>
    </citation>
    <scope>NUCLEOTIDE SEQUENCE [LARGE SCALE GENOMIC DNA]</scope>
    <source>
        <strain evidence="12">CCOS 864</strain>
    </source>
</reference>
<dbReference type="PROSITE" id="PS00635">
    <property type="entry name" value="PILI_CHAPERONE"/>
    <property type="match status" value="1"/>
</dbReference>
<evidence type="ECO:0000256" key="5">
    <source>
        <dbReference type="ARBA" id="ARBA00022764"/>
    </source>
</evidence>
<evidence type="ECO:0000256" key="4">
    <source>
        <dbReference type="ARBA" id="ARBA00022729"/>
    </source>
</evidence>
<evidence type="ECO:0000256" key="7">
    <source>
        <dbReference type="ARBA" id="ARBA00023319"/>
    </source>
</evidence>
<feature type="domain" description="Pili assembly chaperone N-terminal" evidence="9">
    <location>
        <begin position="11"/>
        <end position="128"/>
    </location>
</feature>
<evidence type="ECO:0000259" key="10">
    <source>
        <dbReference type="Pfam" id="PF02753"/>
    </source>
</evidence>
<dbReference type="InterPro" id="IPR008962">
    <property type="entry name" value="PapD-like_sf"/>
</dbReference>
<gene>
    <name evidence="11" type="primary">papD</name>
    <name evidence="11" type="ORF">CCOS864_01938</name>
</gene>
<dbReference type="InterPro" id="IPR016148">
    <property type="entry name" value="Pili_assmbl_chaperone_C"/>
</dbReference>
<evidence type="ECO:0000256" key="6">
    <source>
        <dbReference type="ARBA" id="ARBA00023186"/>
    </source>
</evidence>
<keyword evidence="3" id="KW-1029">Fimbrium biogenesis</keyword>
<dbReference type="InterPro" id="IPR001829">
    <property type="entry name" value="Pili_assmbl_chaperone_bac"/>
</dbReference>
<dbReference type="Pfam" id="PF00345">
    <property type="entry name" value="PapD_N"/>
    <property type="match status" value="1"/>
</dbReference>
<dbReference type="InterPro" id="IPR050643">
    <property type="entry name" value="Periplasmic_pilus_chap"/>
</dbReference>
<accession>A0A380SY11</accession>
<dbReference type="PANTHER" id="PTHR30251">
    <property type="entry name" value="PILUS ASSEMBLY CHAPERONE"/>
    <property type="match status" value="1"/>
</dbReference>
<feature type="domain" description="Pili assembly chaperone C-terminal" evidence="10">
    <location>
        <begin position="151"/>
        <end position="211"/>
    </location>
</feature>
<dbReference type="SUPFAM" id="SSF49584">
    <property type="entry name" value="Periplasmic chaperone C-domain"/>
    <property type="match status" value="1"/>
</dbReference>
<keyword evidence="7" id="KW-0393">Immunoglobulin domain</keyword>
<dbReference type="PRINTS" id="PR00969">
    <property type="entry name" value="CHAPERONPILI"/>
</dbReference>
<dbReference type="InterPro" id="IPR016147">
    <property type="entry name" value="Pili_assmbl_chaperone_N"/>
</dbReference>
<comment type="subcellular location">
    <subcellularLocation>
        <location evidence="1 8">Periplasm</location>
    </subcellularLocation>
</comment>
<dbReference type="SUPFAM" id="SSF49354">
    <property type="entry name" value="PapD-like"/>
    <property type="match status" value="1"/>
</dbReference>
<dbReference type="GO" id="GO:0030288">
    <property type="term" value="C:outer membrane-bounded periplasmic space"/>
    <property type="evidence" value="ECO:0007669"/>
    <property type="project" value="InterPro"/>
</dbReference>
<comment type="similarity">
    <text evidence="2 8">Belongs to the periplasmic pilus chaperone family.</text>
</comment>
<evidence type="ECO:0000256" key="8">
    <source>
        <dbReference type="RuleBase" id="RU003918"/>
    </source>
</evidence>
<keyword evidence="4" id="KW-0732">Signal</keyword>
<evidence type="ECO:0000256" key="1">
    <source>
        <dbReference type="ARBA" id="ARBA00004418"/>
    </source>
</evidence>
<evidence type="ECO:0000259" key="9">
    <source>
        <dbReference type="Pfam" id="PF00345"/>
    </source>
</evidence>
<dbReference type="InterPro" id="IPR013783">
    <property type="entry name" value="Ig-like_fold"/>
</dbReference>
<evidence type="ECO:0000313" key="11">
    <source>
        <dbReference type="EMBL" id="SUQ62494.1"/>
    </source>
</evidence>
<evidence type="ECO:0000256" key="3">
    <source>
        <dbReference type="ARBA" id="ARBA00022558"/>
    </source>
</evidence>
<organism evidence="11 12">
    <name type="scientific">Pseudomonas wadenswilerensis</name>
    <dbReference type="NCBI Taxonomy" id="1785161"/>
    <lineage>
        <taxon>Bacteria</taxon>
        <taxon>Pseudomonadati</taxon>
        <taxon>Pseudomonadota</taxon>
        <taxon>Gammaproteobacteria</taxon>
        <taxon>Pseudomonadales</taxon>
        <taxon>Pseudomonadaceae</taxon>
        <taxon>Pseudomonas</taxon>
    </lineage>
</organism>
<name>A0A380SY11_9PSED</name>
<dbReference type="Proteomes" id="UP000255177">
    <property type="component" value="Unassembled WGS sequence"/>
</dbReference>
<protein>
    <submittedName>
        <fullName evidence="11">Chaperone protein PapD</fullName>
    </submittedName>
</protein>
<dbReference type="InterPro" id="IPR036316">
    <property type="entry name" value="Pili_assmbl_chap_C_dom_sf"/>
</dbReference>
<dbReference type="Pfam" id="PF02753">
    <property type="entry name" value="PapD_C"/>
    <property type="match status" value="1"/>
</dbReference>
<dbReference type="Gene3D" id="2.60.40.10">
    <property type="entry name" value="Immunoglobulins"/>
    <property type="match status" value="2"/>
</dbReference>
<evidence type="ECO:0000313" key="12">
    <source>
        <dbReference type="Proteomes" id="UP000255177"/>
    </source>
</evidence>
<dbReference type="EMBL" id="UIDD01000006">
    <property type="protein sequence ID" value="SUQ62494.1"/>
    <property type="molecule type" value="Genomic_DNA"/>
</dbReference>
<proteinExistence type="inferred from homology"/>
<dbReference type="GO" id="GO:0071555">
    <property type="term" value="P:cell wall organization"/>
    <property type="evidence" value="ECO:0007669"/>
    <property type="project" value="InterPro"/>
</dbReference>
<evidence type="ECO:0000256" key="2">
    <source>
        <dbReference type="ARBA" id="ARBA00007399"/>
    </source>
</evidence>
<dbReference type="AlphaFoldDB" id="A0A380SY11"/>